<dbReference type="PANTHER" id="PTHR12526:SF630">
    <property type="entry name" value="GLYCOSYLTRANSFERASE"/>
    <property type="match status" value="1"/>
</dbReference>
<protein>
    <submittedName>
        <fullName evidence="2">Glycosyltransferase</fullName>
        <ecNumber evidence="2">2.4.-.-</ecNumber>
    </submittedName>
</protein>
<dbReference type="InterPro" id="IPR001296">
    <property type="entry name" value="Glyco_trans_1"/>
</dbReference>
<comment type="caution">
    <text evidence="2">The sequence shown here is derived from an EMBL/GenBank/DDBJ whole genome shotgun (WGS) entry which is preliminary data.</text>
</comment>
<name>A0ABW3SAG2_9BACL</name>
<reference evidence="3" key="1">
    <citation type="journal article" date="2019" name="Int. J. Syst. Evol. Microbiol.">
        <title>The Global Catalogue of Microorganisms (GCM) 10K type strain sequencing project: providing services to taxonomists for standard genome sequencing and annotation.</title>
        <authorList>
            <consortium name="The Broad Institute Genomics Platform"/>
            <consortium name="The Broad Institute Genome Sequencing Center for Infectious Disease"/>
            <person name="Wu L."/>
            <person name="Ma J."/>
        </authorList>
    </citation>
    <scope>NUCLEOTIDE SEQUENCE [LARGE SCALE GENOMIC DNA]</scope>
    <source>
        <strain evidence="3">CCUG 48216</strain>
    </source>
</reference>
<dbReference type="RefSeq" id="WP_240268823.1">
    <property type="nucleotide sequence ID" value="NZ_JAKSXN010000016.1"/>
</dbReference>
<sequence>MKTIFIFIYGYIPGTGYGGPVSSISNFVEYFGDEYDIRIVTSNHDHGKREVYANIRDGWNRIGKASVLYLDEREYTRKNFYSLLKEYDVSMVYLTGVFSIRLNKPAIDSARKLNIPVVVATRGEICINILAMKKLKKVTYLKIMKTLRYFNGLKFQITSDEEYVQLQKYLSIPNEEIIMLPNLHGKKYSVSPLAKEVNELKLLFISRIHPKKNLLDALKAVVKLNARVVFDIYGPVEDEAYWNQCQEIIKQAGEHIQVRYCGLLNMMDARKIYYNYHGFLFPTLSENYGHVIVEAMIANCIPMISKETTPWDDLHGNGGYVFELHNIEQMIDQLESFAAMSQEEYDVMLNQLENYTQEKLKINDLLLRYKQMIHGESNSLAIPN</sequence>
<accession>A0ABW3SAG2</accession>
<dbReference type="Proteomes" id="UP001597211">
    <property type="component" value="Unassembled WGS sequence"/>
</dbReference>
<dbReference type="Gene3D" id="3.40.50.2000">
    <property type="entry name" value="Glycogen Phosphorylase B"/>
    <property type="match status" value="1"/>
</dbReference>
<evidence type="ECO:0000313" key="2">
    <source>
        <dbReference type="EMBL" id="MFD1181783.1"/>
    </source>
</evidence>
<dbReference type="Pfam" id="PF00534">
    <property type="entry name" value="Glycos_transf_1"/>
    <property type="match status" value="1"/>
</dbReference>
<organism evidence="2 3">
    <name type="scientific">Paenibacillus timonensis</name>
    <dbReference type="NCBI Taxonomy" id="225915"/>
    <lineage>
        <taxon>Bacteria</taxon>
        <taxon>Bacillati</taxon>
        <taxon>Bacillota</taxon>
        <taxon>Bacilli</taxon>
        <taxon>Bacillales</taxon>
        <taxon>Paenibacillaceae</taxon>
        <taxon>Paenibacillus</taxon>
    </lineage>
</organism>
<keyword evidence="3" id="KW-1185">Reference proteome</keyword>
<dbReference type="EMBL" id="JBHTKZ010000016">
    <property type="protein sequence ID" value="MFD1181783.1"/>
    <property type="molecule type" value="Genomic_DNA"/>
</dbReference>
<evidence type="ECO:0000313" key="3">
    <source>
        <dbReference type="Proteomes" id="UP001597211"/>
    </source>
</evidence>
<dbReference type="EC" id="2.4.-.-" evidence="2"/>
<dbReference type="PANTHER" id="PTHR12526">
    <property type="entry name" value="GLYCOSYLTRANSFERASE"/>
    <property type="match status" value="1"/>
</dbReference>
<proteinExistence type="predicted"/>
<gene>
    <name evidence="2" type="ORF">ACFQ2Z_10470</name>
</gene>
<keyword evidence="2" id="KW-0808">Transferase</keyword>
<evidence type="ECO:0000259" key="1">
    <source>
        <dbReference type="Pfam" id="PF00534"/>
    </source>
</evidence>
<feature type="domain" description="Glycosyl transferase family 1" evidence="1">
    <location>
        <begin position="194"/>
        <end position="341"/>
    </location>
</feature>
<keyword evidence="2" id="KW-0328">Glycosyltransferase</keyword>
<dbReference type="GO" id="GO:0016757">
    <property type="term" value="F:glycosyltransferase activity"/>
    <property type="evidence" value="ECO:0007669"/>
    <property type="project" value="UniProtKB-KW"/>
</dbReference>
<dbReference type="SUPFAM" id="SSF53756">
    <property type="entry name" value="UDP-Glycosyltransferase/glycogen phosphorylase"/>
    <property type="match status" value="1"/>
</dbReference>